<evidence type="ECO:0000259" key="1">
    <source>
        <dbReference type="PROSITE" id="PS50006"/>
    </source>
</evidence>
<dbReference type="CDD" id="cd00060">
    <property type="entry name" value="FHA"/>
    <property type="match status" value="1"/>
</dbReference>
<gene>
    <name evidence="2" type="ORF">LCMiAC02_05440</name>
</gene>
<dbReference type="EMBL" id="MK500423">
    <property type="protein sequence ID" value="QBK89449.1"/>
    <property type="molecule type" value="Genomic_DNA"/>
</dbReference>
<dbReference type="PROSITE" id="PS50006">
    <property type="entry name" value="FHA_DOMAIN"/>
    <property type="match status" value="1"/>
</dbReference>
<dbReference type="InterPro" id="IPR008984">
    <property type="entry name" value="SMAD_FHA_dom_sf"/>
</dbReference>
<dbReference type="Gene3D" id="2.60.200.20">
    <property type="match status" value="1"/>
</dbReference>
<dbReference type="InterPro" id="IPR000253">
    <property type="entry name" value="FHA_dom"/>
</dbReference>
<dbReference type="SUPFAM" id="SSF49879">
    <property type="entry name" value="SMAD/FHA domain"/>
    <property type="match status" value="1"/>
</dbReference>
<accession>A0A481Z2C7</accession>
<protein>
    <submittedName>
        <fullName evidence="2">Forkhead associated (FHA) domain and RING domain protein</fullName>
    </submittedName>
</protein>
<feature type="domain" description="FHA" evidence="1">
    <location>
        <begin position="116"/>
        <end position="157"/>
    </location>
</feature>
<proteinExistence type="predicted"/>
<evidence type="ECO:0000313" key="2">
    <source>
        <dbReference type="EMBL" id="QBK89449.1"/>
    </source>
</evidence>
<name>A0A481Z2C7_9VIRU</name>
<sequence length="168" mass="19198">MSSQKKFTNDDTMIDEDDNVDNKDHVMEDITREFSMSIVNKTTVSSKTVEKLRKIYLKKIKTGTWKTFFENFGKDLMSKLNELENKDNEDENKQLYDTPYSISTGGKPDELAKTTITIGRRTECDINICGNAISRLCAIVFIQPSRVIVIDPGNFAGIKTKKKENKEK</sequence>
<reference evidence="2" key="1">
    <citation type="journal article" date="2019" name="MBio">
        <title>Virus Genomes from Deep Sea Sediments Expand the Ocean Megavirome and Support Independent Origins of Viral Gigantism.</title>
        <authorList>
            <person name="Backstrom D."/>
            <person name="Yutin N."/>
            <person name="Jorgensen S.L."/>
            <person name="Dharamshi J."/>
            <person name="Homa F."/>
            <person name="Zaremba-Niedwiedzka K."/>
            <person name="Spang A."/>
            <person name="Wolf Y.I."/>
            <person name="Koonin E.V."/>
            <person name="Ettema T.J."/>
        </authorList>
    </citation>
    <scope>NUCLEOTIDE SEQUENCE</scope>
</reference>
<organism evidence="2">
    <name type="scientific">Mimivirus LCMiAC02</name>
    <dbReference type="NCBI Taxonomy" id="2506609"/>
    <lineage>
        <taxon>Viruses</taxon>
        <taxon>Varidnaviria</taxon>
        <taxon>Bamfordvirae</taxon>
        <taxon>Nucleocytoviricota</taxon>
        <taxon>Megaviricetes</taxon>
        <taxon>Imitervirales</taxon>
        <taxon>Mimiviridae</taxon>
        <taxon>Klosneuvirinae</taxon>
    </lineage>
</organism>